<sequence>MLRYLCLGLLLGSLAVAANPEITHTRWQGRWGDGLRDALRLSPGENGQMQVHYWRKLNAQWQQPELQFDAIAQVRQTEPLSLFWTIEGDPDGGSMALTYQPEDDSMRLTYQSPNQQGSVTLTRADAEVAQPPAEPCLTPRPGTQAVTFVWHAPQAQAVYLAGEMNDWQADSLPMTRQADGDWRLTVHLGPGRWAYKLVQDGRWLTDAANPQRQADGQGGYNSLIQLGEPDANYLPRSNPAQRGRLQEVSLESSELGPRQVLIYRPAGVTASTPLPWALALHGYGMDRHQWVDDGQLPALLDNLIAEGKMPPMALVMVDGGKSFYQGPIERFLIRELLPQAPRWGLSEQPAQRALLGVSMGGYGVVHLAYQYPQLFAAGAALSGYFAYGPQEQWTAAGLQAMPPVRLYCGQQDHTSLTSNQQLEQQLRQAGLTPAIQYAEGGHTWHYWQSILPELMPELARAITPRT</sequence>
<dbReference type="InterPro" id="IPR014756">
    <property type="entry name" value="Ig_E-set"/>
</dbReference>
<keyword evidence="4" id="KW-1185">Reference proteome</keyword>
<proteinExistence type="predicted"/>
<dbReference type="Gene3D" id="2.60.40.10">
    <property type="entry name" value="Immunoglobulins"/>
    <property type="match status" value="1"/>
</dbReference>
<dbReference type="Gene3D" id="3.40.50.1820">
    <property type="entry name" value="alpha/beta hydrolase"/>
    <property type="match status" value="1"/>
</dbReference>
<accession>A0ABP8QL36</accession>
<dbReference type="Pfam" id="PF16561">
    <property type="entry name" value="AMPK1_CBM"/>
    <property type="match status" value="1"/>
</dbReference>
<dbReference type="Pfam" id="PF00756">
    <property type="entry name" value="Esterase"/>
    <property type="match status" value="1"/>
</dbReference>
<dbReference type="EMBL" id="BAABFC010000029">
    <property type="protein sequence ID" value="GAA4504431.1"/>
    <property type="molecule type" value="Genomic_DNA"/>
</dbReference>
<dbReference type="SUPFAM" id="SSF81296">
    <property type="entry name" value="E set domains"/>
    <property type="match status" value="1"/>
</dbReference>
<evidence type="ECO:0000313" key="4">
    <source>
        <dbReference type="Proteomes" id="UP001501321"/>
    </source>
</evidence>
<comment type="caution">
    <text evidence="3">The sequence shown here is derived from an EMBL/GenBank/DDBJ whole genome shotgun (WGS) entry which is preliminary data.</text>
</comment>
<dbReference type="CDD" id="cd02859">
    <property type="entry name" value="E_set_AMPKbeta_like_N"/>
    <property type="match status" value="1"/>
</dbReference>
<name>A0ABP8QL36_9GAMM</name>
<dbReference type="PANTHER" id="PTHR48098:SF1">
    <property type="entry name" value="DIACYLGLYCEROL ACYLTRANSFERASE_MYCOLYLTRANSFERASE AG85A"/>
    <property type="match status" value="1"/>
</dbReference>
<dbReference type="InterPro" id="IPR029058">
    <property type="entry name" value="AB_hydrolase_fold"/>
</dbReference>
<dbReference type="RefSeq" id="WP_345015035.1">
    <property type="nucleotide sequence ID" value="NZ_BAABFC010000029.1"/>
</dbReference>
<feature type="signal peptide" evidence="1">
    <location>
        <begin position="1"/>
        <end position="17"/>
    </location>
</feature>
<evidence type="ECO:0000256" key="1">
    <source>
        <dbReference type="SAM" id="SignalP"/>
    </source>
</evidence>
<protein>
    <recommendedName>
        <fullName evidence="2">AMP-activated protein kinase glycogen-binding domain-containing protein</fullName>
    </recommendedName>
</protein>
<dbReference type="InterPro" id="IPR050583">
    <property type="entry name" value="Mycobacterial_A85_antigen"/>
</dbReference>
<dbReference type="Proteomes" id="UP001501321">
    <property type="component" value="Unassembled WGS sequence"/>
</dbReference>
<dbReference type="InterPro" id="IPR013783">
    <property type="entry name" value="Ig-like_fold"/>
</dbReference>
<reference evidence="4" key="1">
    <citation type="journal article" date="2019" name="Int. J. Syst. Evol. Microbiol.">
        <title>The Global Catalogue of Microorganisms (GCM) 10K type strain sequencing project: providing services to taxonomists for standard genome sequencing and annotation.</title>
        <authorList>
            <consortium name="The Broad Institute Genomics Platform"/>
            <consortium name="The Broad Institute Genome Sequencing Center for Infectious Disease"/>
            <person name="Wu L."/>
            <person name="Ma J."/>
        </authorList>
    </citation>
    <scope>NUCLEOTIDE SEQUENCE [LARGE SCALE GENOMIC DNA]</scope>
    <source>
        <strain evidence="4">JCM 32226</strain>
    </source>
</reference>
<organism evidence="3 4">
    <name type="scientific">Pseudaeromonas paramecii</name>
    <dbReference type="NCBI Taxonomy" id="2138166"/>
    <lineage>
        <taxon>Bacteria</taxon>
        <taxon>Pseudomonadati</taxon>
        <taxon>Pseudomonadota</taxon>
        <taxon>Gammaproteobacteria</taxon>
        <taxon>Aeromonadales</taxon>
        <taxon>Aeromonadaceae</taxon>
        <taxon>Pseudaeromonas</taxon>
    </lineage>
</organism>
<dbReference type="PANTHER" id="PTHR48098">
    <property type="entry name" value="ENTEROCHELIN ESTERASE-RELATED"/>
    <property type="match status" value="1"/>
</dbReference>
<dbReference type="InterPro" id="IPR032640">
    <property type="entry name" value="AMPK1_CBM"/>
</dbReference>
<evidence type="ECO:0000259" key="2">
    <source>
        <dbReference type="Pfam" id="PF16561"/>
    </source>
</evidence>
<feature type="chain" id="PRO_5047436994" description="AMP-activated protein kinase glycogen-binding domain-containing protein" evidence="1">
    <location>
        <begin position="18"/>
        <end position="466"/>
    </location>
</feature>
<evidence type="ECO:0000313" key="3">
    <source>
        <dbReference type="EMBL" id="GAA4504431.1"/>
    </source>
</evidence>
<keyword evidence="1" id="KW-0732">Signal</keyword>
<gene>
    <name evidence="3" type="ORF">GCM10023095_32410</name>
</gene>
<dbReference type="SUPFAM" id="SSF53474">
    <property type="entry name" value="alpha/beta-Hydrolases"/>
    <property type="match status" value="1"/>
</dbReference>
<feature type="domain" description="AMP-activated protein kinase glycogen-binding" evidence="2">
    <location>
        <begin position="146"/>
        <end position="230"/>
    </location>
</feature>
<dbReference type="InterPro" id="IPR000801">
    <property type="entry name" value="Esterase-like"/>
</dbReference>